<evidence type="ECO:0000256" key="21">
    <source>
        <dbReference type="SAM" id="Phobius"/>
    </source>
</evidence>
<protein>
    <recommendedName>
        <fullName evidence="5">Oxygen sensor histidine kinase NreB</fullName>
        <ecNumber evidence="4">2.7.13.3</ecNumber>
    </recommendedName>
    <alternativeName>
        <fullName evidence="18">Nitrogen regulation protein B</fullName>
    </alternativeName>
</protein>
<sequence length="651" mass="74529">MRSPLKALLWVGLTFWSGLFCFGQNSIDSLETVLKQSQDPQTRTELSLILAKEWIIKHQDSALPYVQDALRLSKEHELEELQIEAENLMGNVLQRQSKPDEAMALYHKAIEKAEALDYQKGLAKLYNNVALIHIERGEFPEALEGFTKATRCEEVIDNPEGKAQGLNNIGVVFYYQGDYDKALEYFLESVKVHESMQNLLSAKQGYNNIGAINEALGRHEQALIYYQRALRIARDMDDRSELANALNNIASVYSNMENWKASEDYYLQALEVNQKAEDYYSLALVNINLGDLYAKSGQGQESEAHFLKAAQITEEGQFKNLAYSLYEKMAHYYSERQNFERAYHYQGLYDQYKDSVYNEAKAKAIAETNTLYETEKKEKEAAEAKAALAQEQLTVQRQTQWMILLIAGVVLVIMFSVSMIRQQAIKRRQLETEAALQEERARAEGRRKLEEERNRISRDLHDHIGSQLTIISSQIDNLAFKEASEERRTSFEKISDHTRDTMAQLRETIWAMNNDEINLEMLSAKLQDFMNRSAHEGRSLMVQNNCEPQLVLSPEQTINLFRICQEAVQNAVKYAEFHELRIAFSSDAQSLQVRIEDDGVGMEMDGSVKGYGLQNMQARMQQMKGSFKIESEIGKGTRIYLSLPINTPIAV</sequence>
<dbReference type="RefSeq" id="WP_210759908.1">
    <property type="nucleotide sequence ID" value="NZ_CP060139.1"/>
</dbReference>
<comment type="cofactor">
    <cofactor evidence="2">
        <name>[4Fe-4S] cluster</name>
        <dbReference type="ChEBI" id="CHEBI:49883"/>
    </cofactor>
</comment>
<comment type="subcellular location">
    <subcellularLocation>
        <location evidence="3">Cytoplasm</location>
    </subcellularLocation>
</comment>
<feature type="coiled-coil region" evidence="20">
    <location>
        <begin position="365"/>
        <end position="455"/>
    </location>
</feature>
<name>A0A7H0VI33_9FLAO</name>
<keyword evidence="8" id="KW-0597">Phosphoprotein</keyword>
<evidence type="ECO:0000256" key="4">
    <source>
        <dbReference type="ARBA" id="ARBA00012438"/>
    </source>
</evidence>
<dbReference type="Proteomes" id="UP000516305">
    <property type="component" value="Chromosome"/>
</dbReference>
<evidence type="ECO:0000256" key="7">
    <source>
        <dbReference type="ARBA" id="ARBA00022490"/>
    </source>
</evidence>
<dbReference type="InterPro" id="IPR011712">
    <property type="entry name" value="Sig_transdc_His_kin_sub3_dim/P"/>
</dbReference>
<feature type="repeat" description="TPR" evidence="19">
    <location>
        <begin position="123"/>
        <end position="156"/>
    </location>
</feature>
<keyword evidence="19" id="KW-0802">TPR repeat</keyword>
<dbReference type="AlphaFoldDB" id="A0A7H0VI33"/>
<dbReference type="PROSITE" id="PS50005">
    <property type="entry name" value="TPR"/>
    <property type="match status" value="4"/>
</dbReference>
<evidence type="ECO:0000256" key="14">
    <source>
        <dbReference type="ARBA" id="ARBA00023004"/>
    </source>
</evidence>
<dbReference type="GO" id="GO:0051539">
    <property type="term" value="F:4 iron, 4 sulfur cluster binding"/>
    <property type="evidence" value="ECO:0007669"/>
    <property type="project" value="UniProtKB-KW"/>
</dbReference>
<dbReference type="InterPro" id="IPR050482">
    <property type="entry name" value="Sensor_HK_TwoCompSys"/>
</dbReference>
<dbReference type="Gene3D" id="1.25.40.10">
    <property type="entry name" value="Tetratricopeptide repeat domain"/>
    <property type="match status" value="2"/>
</dbReference>
<dbReference type="SUPFAM" id="SSF55874">
    <property type="entry name" value="ATPase domain of HSP90 chaperone/DNA topoisomerase II/histidine kinase"/>
    <property type="match status" value="1"/>
</dbReference>
<keyword evidence="24" id="KW-1185">Reference proteome</keyword>
<evidence type="ECO:0000256" key="15">
    <source>
        <dbReference type="ARBA" id="ARBA00023012"/>
    </source>
</evidence>
<comment type="function">
    <text evidence="17">Member of the two-component regulatory system NreB/NreC involved in the control of dissimilatory nitrate/nitrite reduction in response to oxygen. NreB functions as a direct oxygen sensor histidine kinase which is autophosphorylated, in the absence of oxygen, probably at the conserved histidine residue, and transfers its phosphate group probably to a conserved aspartate residue of NreC. NreB/NreC activates the expression of the nitrate (narGHJI) and nitrite (nir) reductase operons, as well as the putative nitrate transporter gene narT.</text>
</comment>
<dbReference type="SMART" id="SM00028">
    <property type="entry name" value="TPR"/>
    <property type="match status" value="6"/>
</dbReference>
<accession>A0A7H0VI33</accession>
<keyword evidence="10" id="KW-0479">Metal-binding</keyword>
<keyword evidence="14" id="KW-0408">Iron</keyword>
<evidence type="ECO:0000256" key="6">
    <source>
        <dbReference type="ARBA" id="ARBA00022485"/>
    </source>
</evidence>
<evidence type="ECO:0000256" key="17">
    <source>
        <dbReference type="ARBA" id="ARBA00024827"/>
    </source>
</evidence>
<dbReference type="GO" id="GO:0005524">
    <property type="term" value="F:ATP binding"/>
    <property type="evidence" value="ECO:0007669"/>
    <property type="project" value="UniProtKB-KW"/>
</dbReference>
<dbReference type="PROSITE" id="PS50109">
    <property type="entry name" value="HIS_KIN"/>
    <property type="match status" value="1"/>
</dbReference>
<dbReference type="EMBL" id="CP060139">
    <property type="protein sequence ID" value="QNR25381.1"/>
    <property type="molecule type" value="Genomic_DNA"/>
</dbReference>
<evidence type="ECO:0000256" key="16">
    <source>
        <dbReference type="ARBA" id="ARBA00023014"/>
    </source>
</evidence>
<dbReference type="Pfam" id="PF02518">
    <property type="entry name" value="HATPase_c"/>
    <property type="match status" value="1"/>
</dbReference>
<keyword evidence="13" id="KW-0067">ATP-binding</keyword>
<dbReference type="Gene3D" id="1.20.5.1930">
    <property type="match status" value="1"/>
</dbReference>
<keyword evidence="21" id="KW-1133">Transmembrane helix</keyword>
<evidence type="ECO:0000256" key="13">
    <source>
        <dbReference type="ARBA" id="ARBA00022840"/>
    </source>
</evidence>
<dbReference type="InterPro" id="IPR011990">
    <property type="entry name" value="TPR-like_helical_dom_sf"/>
</dbReference>
<feature type="repeat" description="TPR" evidence="19">
    <location>
        <begin position="163"/>
        <end position="196"/>
    </location>
</feature>
<evidence type="ECO:0000259" key="22">
    <source>
        <dbReference type="PROSITE" id="PS50109"/>
    </source>
</evidence>
<dbReference type="GO" id="GO:0005737">
    <property type="term" value="C:cytoplasm"/>
    <property type="evidence" value="ECO:0007669"/>
    <property type="project" value="UniProtKB-SubCell"/>
</dbReference>
<feature type="transmembrane region" description="Helical" evidence="21">
    <location>
        <begin position="401"/>
        <end position="420"/>
    </location>
</feature>
<proteinExistence type="predicted"/>
<reference evidence="23 24" key="1">
    <citation type="submission" date="2020-08" db="EMBL/GenBank/DDBJ databases">
        <title>Croceimicrobium hydrocarbonivorans gen. nov., sp. nov., a novel marine bacterium isolated from a bacterial consortium that degrades polyethylene terephthalate.</title>
        <authorList>
            <person name="Liu R."/>
        </authorList>
    </citation>
    <scope>NUCLEOTIDE SEQUENCE [LARGE SCALE GENOMIC DNA]</scope>
    <source>
        <strain evidence="23 24">A20-9</strain>
    </source>
</reference>
<evidence type="ECO:0000256" key="19">
    <source>
        <dbReference type="PROSITE-ProRule" id="PRU00339"/>
    </source>
</evidence>
<dbReference type="InterPro" id="IPR019734">
    <property type="entry name" value="TPR_rpt"/>
</dbReference>
<dbReference type="InterPro" id="IPR005467">
    <property type="entry name" value="His_kinase_dom"/>
</dbReference>
<dbReference type="Gene3D" id="3.30.565.10">
    <property type="entry name" value="Histidine kinase-like ATPase, C-terminal domain"/>
    <property type="match status" value="1"/>
</dbReference>
<keyword evidence="21" id="KW-0472">Membrane</keyword>
<dbReference type="PRINTS" id="PR00344">
    <property type="entry name" value="BCTRLSENSOR"/>
</dbReference>
<dbReference type="PANTHER" id="PTHR24421:SF10">
    <property type="entry name" value="NITRATE_NITRITE SENSOR PROTEIN NARQ"/>
    <property type="match status" value="1"/>
</dbReference>
<evidence type="ECO:0000256" key="12">
    <source>
        <dbReference type="ARBA" id="ARBA00022777"/>
    </source>
</evidence>
<keyword evidence="6" id="KW-0004">4Fe-4S</keyword>
<dbReference type="SMART" id="SM00387">
    <property type="entry name" value="HATPase_c"/>
    <property type="match status" value="1"/>
</dbReference>
<gene>
    <name evidence="23" type="ORF">H4K34_05940</name>
</gene>
<keyword evidence="20" id="KW-0175">Coiled coil</keyword>
<keyword evidence="21" id="KW-0812">Transmembrane</keyword>
<evidence type="ECO:0000313" key="23">
    <source>
        <dbReference type="EMBL" id="QNR25381.1"/>
    </source>
</evidence>
<dbReference type="InterPro" id="IPR003594">
    <property type="entry name" value="HATPase_dom"/>
</dbReference>
<dbReference type="GO" id="GO:0046983">
    <property type="term" value="F:protein dimerization activity"/>
    <property type="evidence" value="ECO:0007669"/>
    <property type="project" value="InterPro"/>
</dbReference>
<keyword evidence="15" id="KW-0902">Two-component regulatory system</keyword>
<evidence type="ECO:0000256" key="3">
    <source>
        <dbReference type="ARBA" id="ARBA00004496"/>
    </source>
</evidence>
<organism evidence="23 24">
    <name type="scientific">Croceimicrobium hydrocarbonivorans</name>
    <dbReference type="NCBI Taxonomy" id="2761580"/>
    <lineage>
        <taxon>Bacteria</taxon>
        <taxon>Pseudomonadati</taxon>
        <taxon>Bacteroidota</taxon>
        <taxon>Flavobacteriia</taxon>
        <taxon>Flavobacteriales</taxon>
        <taxon>Owenweeksiaceae</taxon>
        <taxon>Croceimicrobium</taxon>
    </lineage>
</organism>
<feature type="repeat" description="TPR" evidence="19">
    <location>
        <begin position="243"/>
        <end position="276"/>
    </location>
</feature>
<feature type="domain" description="Histidine kinase" evidence="22">
    <location>
        <begin position="459"/>
        <end position="647"/>
    </location>
</feature>
<dbReference type="PANTHER" id="PTHR24421">
    <property type="entry name" value="NITRATE/NITRITE SENSOR PROTEIN NARX-RELATED"/>
    <property type="match status" value="1"/>
</dbReference>
<evidence type="ECO:0000313" key="24">
    <source>
        <dbReference type="Proteomes" id="UP000516305"/>
    </source>
</evidence>
<keyword evidence="12 23" id="KW-0418">Kinase</keyword>
<evidence type="ECO:0000256" key="20">
    <source>
        <dbReference type="SAM" id="Coils"/>
    </source>
</evidence>
<dbReference type="GO" id="GO:0000155">
    <property type="term" value="F:phosphorelay sensor kinase activity"/>
    <property type="evidence" value="ECO:0007669"/>
    <property type="project" value="InterPro"/>
</dbReference>
<dbReference type="InterPro" id="IPR036890">
    <property type="entry name" value="HATPase_C_sf"/>
</dbReference>
<keyword evidence="9" id="KW-0808">Transferase</keyword>
<dbReference type="KEGG" id="chyd:H4K34_05940"/>
<keyword evidence="7" id="KW-0963">Cytoplasm</keyword>
<dbReference type="Pfam" id="PF13424">
    <property type="entry name" value="TPR_12"/>
    <property type="match status" value="2"/>
</dbReference>
<feature type="coiled-coil region" evidence="20">
    <location>
        <begin position="71"/>
        <end position="98"/>
    </location>
</feature>
<dbReference type="GO" id="GO:0046872">
    <property type="term" value="F:metal ion binding"/>
    <property type="evidence" value="ECO:0007669"/>
    <property type="project" value="UniProtKB-KW"/>
</dbReference>
<keyword evidence="11" id="KW-0547">Nucleotide-binding</keyword>
<evidence type="ECO:0000256" key="18">
    <source>
        <dbReference type="ARBA" id="ARBA00030800"/>
    </source>
</evidence>
<dbReference type="InterPro" id="IPR004358">
    <property type="entry name" value="Sig_transdc_His_kin-like_C"/>
</dbReference>
<evidence type="ECO:0000256" key="5">
    <source>
        <dbReference type="ARBA" id="ARBA00017322"/>
    </source>
</evidence>
<evidence type="ECO:0000256" key="9">
    <source>
        <dbReference type="ARBA" id="ARBA00022679"/>
    </source>
</evidence>
<comment type="catalytic activity">
    <reaction evidence="1">
        <text>ATP + protein L-histidine = ADP + protein N-phospho-L-histidine.</text>
        <dbReference type="EC" id="2.7.13.3"/>
    </reaction>
</comment>
<evidence type="ECO:0000256" key="10">
    <source>
        <dbReference type="ARBA" id="ARBA00022723"/>
    </source>
</evidence>
<dbReference type="GO" id="GO:0016020">
    <property type="term" value="C:membrane"/>
    <property type="evidence" value="ECO:0007669"/>
    <property type="project" value="InterPro"/>
</dbReference>
<dbReference type="CDD" id="cd16917">
    <property type="entry name" value="HATPase_UhpB-NarQ-NarX-like"/>
    <property type="match status" value="1"/>
</dbReference>
<evidence type="ECO:0000256" key="1">
    <source>
        <dbReference type="ARBA" id="ARBA00000085"/>
    </source>
</evidence>
<dbReference type="Pfam" id="PF07730">
    <property type="entry name" value="HisKA_3"/>
    <property type="match status" value="1"/>
</dbReference>
<evidence type="ECO:0000256" key="11">
    <source>
        <dbReference type="ARBA" id="ARBA00022741"/>
    </source>
</evidence>
<dbReference type="Pfam" id="PF13374">
    <property type="entry name" value="TPR_10"/>
    <property type="match status" value="1"/>
</dbReference>
<feature type="repeat" description="TPR" evidence="19">
    <location>
        <begin position="203"/>
        <end position="236"/>
    </location>
</feature>
<dbReference type="EC" id="2.7.13.3" evidence="4"/>
<evidence type="ECO:0000256" key="2">
    <source>
        <dbReference type="ARBA" id="ARBA00001966"/>
    </source>
</evidence>
<dbReference type="SUPFAM" id="SSF48452">
    <property type="entry name" value="TPR-like"/>
    <property type="match status" value="2"/>
</dbReference>
<keyword evidence="16" id="KW-0411">Iron-sulfur</keyword>
<evidence type="ECO:0000256" key="8">
    <source>
        <dbReference type="ARBA" id="ARBA00022553"/>
    </source>
</evidence>